<dbReference type="PANTHER" id="PTHR33418">
    <property type="entry name" value="HELICASE-ASSOCIATED"/>
    <property type="match status" value="1"/>
</dbReference>
<gene>
    <name evidence="3" type="ORF">HJC23_004086</name>
</gene>
<dbReference type="Proteomes" id="UP001516023">
    <property type="component" value="Unassembled WGS sequence"/>
</dbReference>
<accession>A0ABD3P261</accession>
<feature type="domain" description="Helicase-associated" evidence="2">
    <location>
        <begin position="305"/>
        <end position="368"/>
    </location>
</feature>
<feature type="domain" description="Helicase-associated" evidence="2">
    <location>
        <begin position="227"/>
        <end position="296"/>
    </location>
</feature>
<proteinExistence type="predicted"/>
<dbReference type="AlphaFoldDB" id="A0ABD3P261"/>
<dbReference type="Gene3D" id="6.10.140.530">
    <property type="match status" value="3"/>
</dbReference>
<dbReference type="EMBL" id="JABMIG020000303">
    <property type="protein sequence ID" value="KAL3781901.1"/>
    <property type="molecule type" value="Genomic_DNA"/>
</dbReference>
<evidence type="ECO:0000313" key="3">
    <source>
        <dbReference type="EMBL" id="KAL3781901.1"/>
    </source>
</evidence>
<evidence type="ECO:0000313" key="4">
    <source>
        <dbReference type="Proteomes" id="UP001516023"/>
    </source>
</evidence>
<protein>
    <recommendedName>
        <fullName evidence="2">Helicase-associated domain-containing protein</fullName>
    </recommendedName>
</protein>
<feature type="region of interest" description="Disordered" evidence="1">
    <location>
        <begin position="109"/>
        <end position="135"/>
    </location>
</feature>
<name>A0ABD3P261_9STRA</name>
<reference evidence="3 4" key="1">
    <citation type="journal article" date="2020" name="G3 (Bethesda)">
        <title>Improved Reference Genome for Cyclotella cryptica CCMP332, a Model for Cell Wall Morphogenesis, Salinity Adaptation, and Lipid Production in Diatoms (Bacillariophyta).</title>
        <authorList>
            <person name="Roberts W.R."/>
            <person name="Downey K.M."/>
            <person name="Ruck E.C."/>
            <person name="Traller J.C."/>
            <person name="Alverson A.J."/>
        </authorList>
    </citation>
    <scope>NUCLEOTIDE SEQUENCE [LARGE SCALE GENOMIC DNA]</scope>
    <source>
        <strain evidence="3 4">CCMP332</strain>
    </source>
</reference>
<evidence type="ECO:0000256" key="1">
    <source>
        <dbReference type="SAM" id="MobiDB-lite"/>
    </source>
</evidence>
<comment type="caution">
    <text evidence="3">The sequence shown here is derived from an EMBL/GenBank/DDBJ whole genome shotgun (WGS) entry which is preliminary data.</text>
</comment>
<sequence length="398" mass="46762">MPSRFLSDHTVNNSAIDFEEIYTLLSQHQRQHHSLTLPLDNPTLHRIIDILTANGIEALAQHRWEEMIQHVEKDVAVSAATPEKGEDGISPEGNDWLQLQRGPYRLYQEQTHEEKQETESSSKEEEPEKPIVWEKKPNPLNAVRYNRLRNLRNAGVVMNKWEERLLELKQFQSEKGHCDVPMDYPGGLGIWCATQRVSYRFDKATVPQSRIDALDAMGFTWQSQKRKDAWSKYFDELVEYIKEHGTSHVSIYDENYTQLGSWVKRQRAEYKKYQLRGRTNSQMTKERIDKLESIGFQWRLKAEKLTWNDRFEALKEYKKTHGHCRPPQNENPELNTWSRYQRLNYQYFIEGKPSRLNQEKVDKLLSIGINEPAASGRDEEEKDINEESIPAPEKSSFV</sequence>
<keyword evidence="4" id="KW-1185">Reference proteome</keyword>
<dbReference type="InterPro" id="IPR005114">
    <property type="entry name" value="Helicase_assoc"/>
</dbReference>
<feature type="region of interest" description="Disordered" evidence="1">
    <location>
        <begin position="369"/>
        <end position="398"/>
    </location>
</feature>
<dbReference type="PANTHER" id="PTHR33418:SF1">
    <property type="entry name" value="HELICASE-ASSOCIATED DOMAIN-CONTAINING PROTEIN"/>
    <property type="match status" value="1"/>
</dbReference>
<evidence type="ECO:0000259" key="2">
    <source>
        <dbReference type="Pfam" id="PF03457"/>
    </source>
</evidence>
<feature type="domain" description="Helicase-associated" evidence="2">
    <location>
        <begin position="160"/>
        <end position="219"/>
    </location>
</feature>
<organism evidence="3 4">
    <name type="scientific">Cyclotella cryptica</name>
    <dbReference type="NCBI Taxonomy" id="29204"/>
    <lineage>
        <taxon>Eukaryota</taxon>
        <taxon>Sar</taxon>
        <taxon>Stramenopiles</taxon>
        <taxon>Ochrophyta</taxon>
        <taxon>Bacillariophyta</taxon>
        <taxon>Coscinodiscophyceae</taxon>
        <taxon>Thalassiosirophycidae</taxon>
        <taxon>Stephanodiscales</taxon>
        <taxon>Stephanodiscaceae</taxon>
        <taxon>Cyclotella</taxon>
    </lineage>
</organism>
<dbReference type="Pfam" id="PF03457">
    <property type="entry name" value="HA"/>
    <property type="match status" value="3"/>
</dbReference>
<feature type="compositionally biased region" description="Basic and acidic residues" evidence="1">
    <location>
        <begin position="110"/>
        <end position="135"/>
    </location>
</feature>